<reference evidence="1 2" key="1">
    <citation type="submission" date="2022-11" db="EMBL/GenBank/DDBJ databases">
        <title>Spartinivicinus poritis sp. nov., isolated from scleractinian coral Porites lutea.</title>
        <authorList>
            <person name="Zhang G."/>
            <person name="Cai L."/>
            <person name="Wei Q."/>
        </authorList>
    </citation>
    <scope>NUCLEOTIDE SEQUENCE [LARGE SCALE GENOMIC DNA]</scope>
    <source>
        <strain evidence="1 2">A2-2</strain>
    </source>
</reference>
<dbReference type="Proteomes" id="UP001528823">
    <property type="component" value="Unassembled WGS sequence"/>
</dbReference>
<dbReference type="EMBL" id="JAPMOU010000075">
    <property type="protein sequence ID" value="MDE1465645.1"/>
    <property type="molecule type" value="Genomic_DNA"/>
</dbReference>
<protein>
    <submittedName>
        <fullName evidence="1">Uncharacterized protein</fullName>
    </submittedName>
</protein>
<evidence type="ECO:0000313" key="2">
    <source>
        <dbReference type="Proteomes" id="UP001528823"/>
    </source>
</evidence>
<evidence type="ECO:0000313" key="1">
    <source>
        <dbReference type="EMBL" id="MDE1465645.1"/>
    </source>
</evidence>
<comment type="caution">
    <text evidence="1">The sequence shown here is derived from an EMBL/GenBank/DDBJ whole genome shotgun (WGS) entry which is preliminary data.</text>
</comment>
<name>A0ABT5UHG0_9GAMM</name>
<sequence>MVSTIISDKDNGVGKKVNWPGTIKYLNNFIYFTATYINENGVIATTDTNINKGQEILVLVRGFHNSQKLSIYAKAQVIRSMLTSAGFELVIHFADLPSKMQEALDDFLNDI</sequence>
<organism evidence="1 2">
    <name type="scientific">Spartinivicinus poritis</name>
    <dbReference type="NCBI Taxonomy" id="2994640"/>
    <lineage>
        <taxon>Bacteria</taxon>
        <taxon>Pseudomonadati</taxon>
        <taxon>Pseudomonadota</taxon>
        <taxon>Gammaproteobacteria</taxon>
        <taxon>Oceanospirillales</taxon>
        <taxon>Zooshikellaceae</taxon>
        <taxon>Spartinivicinus</taxon>
    </lineage>
</organism>
<proteinExistence type="predicted"/>
<keyword evidence="2" id="KW-1185">Reference proteome</keyword>
<dbReference type="RefSeq" id="WP_274691948.1">
    <property type="nucleotide sequence ID" value="NZ_JAPMOU010000075.1"/>
</dbReference>
<accession>A0ABT5UHG0</accession>
<gene>
    <name evidence="1" type="ORF">ORQ98_27150</name>
</gene>